<dbReference type="EMBL" id="MDEH01000002">
    <property type="protein sequence ID" value="PPU73963.1"/>
    <property type="molecule type" value="Genomic_DNA"/>
</dbReference>
<dbReference type="RefSeq" id="WP_104586103.1">
    <property type="nucleotide sequence ID" value="NZ_JAFFQK010000085.1"/>
</dbReference>
<dbReference type="AlphaFoldDB" id="A0A2S7DJF7"/>
<feature type="chain" id="PRO_5015541605" evidence="1">
    <location>
        <begin position="23"/>
        <end position="81"/>
    </location>
</feature>
<gene>
    <name evidence="2" type="ORF">XmelCFBP4644_05830</name>
</gene>
<proteinExistence type="predicted"/>
<accession>A0A2S7DJF7</accession>
<feature type="signal peptide" evidence="1">
    <location>
        <begin position="1"/>
        <end position="22"/>
    </location>
</feature>
<dbReference type="Proteomes" id="UP000239865">
    <property type="component" value="Unassembled WGS sequence"/>
</dbReference>
<evidence type="ECO:0000313" key="2">
    <source>
        <dbReference type="EMBL" id="PPU73963.1"/>
    </source>
</evidence>
<comment type="caution">
    <text evidence="2">The sequence shown here is derived from an EMBL/GenBank/DDBJ whole genome shotgun (WGS) entry which is preliminary data.</text>
</comment>
<keyword evidence="1" id="KW-0732">Signal</keyword>
<reference evidence="2 3" key="1">
    <citation type="submission" date="2016-08" db="EMBL/GenBank/DDBJ databases">
        <authorList>
            <person name="Seilhamer J.J."/>
        </authorList>
    </citation>
    <scope>NUCLEOTIDE SEQUENCE [LARGE SCALE GENOMIC DNA]</scope>
    <source>
        <strain evidence="2 3">CFBP4644</strain>
    </source>
</reference>
<protein>
    <submittedName>
        <fullName evidence="2">Uncharacterized protein</fullName>
    </submittedName>
</protein>
<evidence type="ECO:0000256" key="1">
    <source>
        <dbReference type="SAM" id="SignalP"/>
    </source>
</evidence>
<organism evidence="2 3">
    <name type="scientific">Xanthomonas melonis</name>
    <dbReference type="NCBI Taxonomy" id="56456"/>
    <lineage>
        <taxon>Bacteria</taxon>
        <taxon>Pseudomonadati</taxon>
        <taxon>Pseudomonadota</taxon>
        <taxon>Gammaproteobacteria</taxon>
        <taxon>Lysobacterales</taxon>
        <taxon>Lysobacteraceae</taxon>
        <taxon>Xanthomonas</taxon>
    </lineage>
</organism>
<sequence length="81" mass="8381">MRRLLPACIAAMGLLLAAQATAQPPSTACAAQALAQAAKPLVSHVGSAGARMRMDAADRTDGLPMGQQILDDAELRINQAR</sequence>
<evidence type="ECO:0000313" key="3">
    <source>
        <dbReference type="Proteomes" id="UP000239865"/>
    </source>
</evidence>
<name>A0A2S7DJF7_9XANT</name>